<dbReference type="EMBL" id="KN549527">
    <property type="protein sequence ID" value="KHJ97067.1"/>
    <property type="molecule type" value="Genomic_DNA"/>
</dbReference>
<evidence type="ECO:0000313" key="2">
    <source>
        <dbReference type="EMBL" id="KHJ97067.1"/>
    </source>
</evidence>
<protein>
    <submittedName>
        <fullName evidence="2">Uncharacterized protein</fullName>
    </submittedName>
</protein>
<name>A0A0B1TMM3_OESDE</name>
<gene>
    <name evidence="2" type="ORF">OESDEN_02960</name>
</gene>
<accession>A0A0B1TMM3</accession>
<evidence type="ECO:0000313" key="3">
    <source>
        <dbReference type="Proteomes" id="UP000053660"/>
    </source>
</evidence>
<reference evidence="2 3" key="1">
    <citation type="submission" date="2014-03" db="EMBL/GenBank/DDBJ databases">
        <title>Draft genome of the hookworm Oesophagostomum dentatum.</title>
        <authorList>
            <person name="Mitreva M."/>
        </authorList>
    </citation>
    <scope>NUCLEOTIDE SEQUENCE [LARGE SCALE GENOMIC DNA]</scope>
    <source>
        <strain evidence="2 3">OD-Hann</strain>
    </source>
</reference>
<organism evidence="2 3">
    <name type="scientific">Oesophagostomum dentatum</name>
    <name type="common">Nodular worm</name>
    <dbReference type="NCBI Taxonomy" id="61180"/>
    <lineage>
        <taxon>Eukaryota</taxon>
        <taxon>Metazoa</taxon>
        <taxon>Ecdysozoa</taxon>
        <taxon>Nematoda</taxon>
        <taxon>Chromadorea</taxon>
        <taxon>Rhabditida</taxon>
        <taxon>Rhabditina</taxon>
        <taxon>Rhabditomorpha</taxon>
        <taxon>Strongyloidea</taxon>
        <taxon>Strongylidae</taxon>
        <taxon>Oesophagostomum</taxon>
    </lineage>
</organism>
<proteinExistence type="predicted"/>
<evidence type="ECO:0000256" key="1">
    <source>
        <dbReference type="SAM" id="MobiDB-lite"/>
    </source>
</evidence>
<feature type="region of interest" description="Disordered" evidence="1">
    <location>
        <begin position="1"/>
        <end position="29"/>
    </location>
</feature>
<sequence>MQETQTAGSACERENEKEDEMLKKGGRDSVSSIAEVEQLVWKSKNTAGICCVSSQGNLFNFVICTYLYLYDPYSLYILNLF</sequence>
<dbReference type="AlphaFoldDB" id="A0A0B1TMM3"/>
<keyword evidence="3" id="KW-1185">Reference proteome</keyword>
<feature type="compositionally biased region" description="Basic and acidic residues" evidence="1">
    <location>
        <begin position="11"/>
        <end position="27"/>
    </location>
</feature>
<dbReference type="Proteomes" id="UP000053660">
    <property type="component" value="Unassembled WGS sequence"/>
</dbReference>